<evidence type="ECO:0000313" key="2">
    <source>
        <dbReference type="Proteomes" id="UP001186974"/>
    </source>
</evidence>
<proteinExistence type="predicted"/>
<evidence type="ECO:0000313" key="1">
    <source>
        <dbReference type="EMBL" id="KAK3077124.1"/>
    </source>
</evidence>
<gene>
    <name evidence="1" type="ORF">LTS18_011158</name>
</gene>
<protein>
    <submittedName>
        <fullName evidence="1">Uncharacterized protein</fullName>
    </submittedName>
</protein>
<dbReference type="Proteomes" id="UP001186974">
    <property type="component" value="Unassembled WGS sequence"/>
</dbReference>
<reference evidence="1" key="1">
    <citation type="submission" date="2024-09" db="EMBL/GenBank/DDBJ databases">
        <title>Black Yeasts Isolated from many extreme environments.</title>
        <authorList>
            <person name="Coleine C."/>
            <person name="Stajich J.E."/>
            <person name="Selbmann L."/>
        </authorList>
    </citation>
    <scope>NUCLEOTIDE SEQUENCE</scope>
    <source>
        <strain evidence="1">CCFEE 5737</strain>
    </source>
</reference>
<keyword evidence="2" id="KW-1185">Reference proteome</keyword>
<comment type="caution">
    <text evidence="1">The sequence shown here is derived from an EMBL/GenBank/DDBJ whole genome shotgun (WGS) entry which is preliminary data.</text>
</comment>
<organism evidence="1 2">
    <name type="scientific">Coniosporium uncinatum</name>
    <dbReference type="NCBI Taxonomy" id="93489"/>
    <lineage>
        <taxon>Eukaryota</taxon>
        <taxon>Fungi</taxon>
        <taxon>Dikarya</taxon>
        <taxon>Ascomycota</taxon>
        <taxon>Pezizomycotina</taxon>
        <taxon>Dothideomycetes</taxon>
        <taxon>Dothideomycetes incertae sedis</taxon>
        <taxon>Coniosporium</taxon>
    </lineage>
</organism>
<accession>A0ACC3DKH8</accession>
<sequence>MTSKRPGQALQAEVALLHSLKNCLVNLPAPLVAVLVNANTVAQNVVVQLTARQPRTPENKTPSSRSIFAGWTGMQSKQKLVGVVGKDGIRGGTTAREQEISTVEVDATFGRLVGLAEGEKVEVTLHLDPPQAHTVNVEPLTP</sequence>
<name>A0ACC3DKH8_9PEZI</name>
<feature type="non-terminal residue" evidence="1">
    <location>
        <position position="142"/>
    </location>
</feature>
<dbReference type="EMBL" id="JAWDJW010003191">
    <property type="protein sequence ID" value="KAK3077124.1"/>
    <property type="molecule type" value="Genomic_DNA"/>
</dbReference>